<gene>
    <name evidence="2" type="ORF">AYR53_09140</name>
</gene>
<dbReference type="InterPro" id="IPR041401">
    <property type="entry name" value="TseB-like_dom"/>
</dbReference>
<dbReference type="InterPro" id="IPR046350">
    <property type="entry name" value="Cystatin_sf"/>
</dbReference>
<reference evidence="2 3" key="1">
    <citation type="submission" date="2016-03" db="EMBL/GenBank/DDBJ databases">
        <title>Pediococcus and Lactobacillus from brewery environment - whole genome sequencing and assembly.</title>
        <authorList>
            <person name="Behr J."/>
            <person name="Geissler A.J."/>
            <person name="Vogel R.F."/>
        </authorList>
    </citation>
    <scope>NUCLEOTIDE SEQUENCE [LARGE SCALE GENOMIC DNA]</scope>
    <source>
        <strain evidence="2 3">TMW 1.1989</strain>
    </source>
</reference>
<evidence type="ECO:0000313" key="3">
    <source>
        <dbReference type="Proteomes" id="UP000078582"/>
    </source>
</evidence>
<dbReference type="EMBL" id="CP014873">
    <property type="protein sequence ID" value="ANK62911.1"/>
    <property type="molecule type" value="Genomic_DNA"/>
</dbReference>
<dbReference type="RefSeq" id="WP_068224296.1">
    <property type="nucleotide sequence ID" value="NZ_CP014623.1"/>
</dbReference>
<accession>A0A192H4K8</accession>
<name>A0A192H4K8_9LACO</name>
<protein>
    <recommendedName>
        <fullName evidence="1">Cell wall elongation regulator TseB-like domain-containing protein</fullName>
    </recommendedName>
</protein>
<feature type="domain" description="Cell wall elongation regulator TseB-like" evidence="1">
    <location>
        <begin position="43"/>
        <end position="86"/>
    </location>
</feature>
<dbReference type="Gene3D" id="3.10.450.40">
    <property type="match status" value="2"/>
</dbReference>
<evidence type="ECO:0000313" key="2">
    <source>
        <dbReference type="EMBL" id="ANK62911.1"/>
    </source>
</evidence>
<dbReference type="GeneID" id="42982421"/>
<dbReference type="SUPFAM" id="SSF54403">
    <property type="entry name" value="Cystatin/monellin"/>
    <property type="match status" value="2"/>
</dbReference>
<keyword evidence="3" id="KW-1185">Reference proteome</keyword>
<evidence type="ECO:0000259" key="1">
    <source>
        <dbReference type="Pfam" id="PF17881"/>
    </source>
</evidence>
<dbReference type="KEGG" id="lbt:AYR52_04265"/>
<sequence>MREQWKRKRWQPYALIGLLVVILLSGFLVFHEANKPVATAQDEAVGLAKKYAHLKTVDHFYWFNRQKSYFTVAGTTQDNTRVYVIIAQKGGKIRVIHQADGLSRNAALKQVWQKRSPKKVYNINLGLYQGQPAWEVSYREKNGQLGYETLAFKNGKQLKLVENL</sequence>
<dbReference type="Pfam" id="PF17881">
    <property type="entry name" value="TseB"/>
    <property type="match status" value="1"/>
</dbReference>
<organism evidence="2 3">
    <name type="scientific">Loigolactobacillus backii</name>
    <dbReference type="NCBI Taxonomy" id="375175"/>
    <lineage>
        <taxon>Bacteria</taxon>
        <taxon>Bacillati</taxon>
        <taxon>Bacillota</taxon>
        <taxon>Bacilli</taxon>
        <taxon>Lactobacillales</taxon>
        <taxon>Lactobacillaceae</taxon>
        <taxon>Loigolactobacillus</taxon>
    </lineage>
</organism>
<dbReference type="OrthoDB" id="2242521at2"/>
<dbReference type="STRING" id="375175.AYR53_09140"/>
<dbReference type="Proteomes" id="UP000078582">
    <property type="component" value="Chromosome"/>
</dbReference>
<proteinExistence type="predicted"/>
<dbReference type="AlphaFoldDB" id="A0A192H4K8"/>